<name>A0A839DXK2_9PSEU</name>
<proteinExistence type="predicted"/>
<feature type="domain" description="DUF397" evidence="1">
    <location>
        <begin position="16"/>
        <end position="67"/>
    </location>
</feature>
<organism evidence="2 3">
    <name type="scientific">Halosaccharopolyspora lacisalsi</name>
    <dbReference type="NCBI Taxonomy" id="1000566"/>
    <lineage>
        <taxon>Bacteria</taxon>
        <taxon>Bacillati</taxon>
        <taxon>Actinomycetota</taxon>
        <taxon>Actinomycetes</taxon>
        <taxon>Pseudonocardiales</taxon>
        <taxon>Pseudonocardiaceae</taxon>
        <taxon>Halosaccharopolyspora</taxon>
    </lineage>
</organism>
<gene>
    <name evidence="2" type="ORF">FHX42_003139</name>
</gene>
<keyword evidence="3" id="KW-1185">Reference proteome</keyword>
<dbReference type="AlphaFoldDB" id="A0A839DXK2"/>
<protein>
    <recommendedName>
        <fullName evidence="1">DUF397 domain-containing protein</fullName>
    </recommendedName>
</protein>
<accession>A0A839DXK2</accession>
<comment type="caution">
    <text evidence="2">The sequence shown here is derived from an EMBL/GenBank/DDBJ whole genome shotgun (WGS) entry which is preliminary data.</text>
</comment>
<dbReference type="Proteomes" id="UP000569329">
    <property type="component" value="Unassembled WGS sequence"/>
</dbReference>
<evidence type="ECO:0000259" key="1">
    <source>
        <dbReference type="Pfam" id="PF04149"/>
    </source>
</evidence>
<dbReference type="InterPro" id="IPR007278">
    <property type="entry name" value="DUF397"/>
</dbReference>
<dbReference type="Pfam" id="PF04149">
    <property type="entry name" value="DUF397"/>
    <property type="match status" value="1"/>
</dbReference>
<sequence>MKATPTPDEALRRSAVFKKSTYSSGAQDCVEVALTARAVGVRDSKDRAVGHFTVPPARWNTFLNTVKTGAFDR</sequence>
<reference evidence="2 3" key="1">
    <citation type="submission" date="2020-07" db="EMBL/GenBank/DDBJ databases">
        <title>Sequencing the genomes of 1000 actinobacteria strains.</title>
        <authorList>
            <person name="Klenk H.-P."/>
        </authorList>
    </citation>
    <scope>NUCLEOTIDE SEQUENCE [LARGE SCALE GENOMIC DNA]</scope>
    <source>
        <strain evidence="2 3">DSM 45975</strain>
    </source>
</reference>
<evidence type="ECO:0000313" key="2">
    <source>
        <dbReference type="EMBL" id="MBA8825773.1"/>
    </source>
</evidence>
<dbReference type="EMBL" id="JACGWZ010000004">
    <property type="protein sequence ID" value="MBA8825773.1"/>
    <property type="molecule type" value="Genomic_DNA"/>
</dbReference>
<dbReference type="RefSeq" id="WP_182545046.1">
    <property type="nucleotide sequence ID" value="NZ_JACGWZ010000004.1"/>
</dbReference>
<evidence type="ECO:0000313" key="3">
    <source>
        <dbReference type="Proteomes" id="UP000569329"/>
    </source>
</evidence>